<dbReference type="Proteomes" id="UP000321393">
    <property type="component" value="Unassembled WGS sequence"/>
</dbReference>
<dbReference type="EMBL" id="SSTE01018890">
    <property type="protein sequence ID" value="KAA0037710.1"/>
    <property type="molecule type" value="Genomic_DNA"/>
</dbReference>
<evidence type="ECO:0000313" key="2">
    <source>
        <dbReference type="EMBL" id="KAA0037710.1"/>
    </source>
</evidence>
<evidence type="ECO:0000313" key="3">
    <source>
        <dbReference type="Proteomes" id="UP000321393"/>
    </source>
</evidence>
<proteinExistence type="predicted"/>
<comment type="caution">
    <text evidence="2">The sequence shown here is derived from an EMBL/GenBank/DDBJ whole genome shotgun (WGS) entry which is preliminary data.</text>
</comment>
<name>A0A5A7T2V4_CUCMM</name>
<organism evidence="2 3">
    <name type="scientific">Cucumis melo var. makuwa</name>
    <name type="common">Oriental melon</name>
    <dbReference type="NCBI Taxonomy" id="1194695"/>
    <lineage>
        <taxon>Eukaryota</taxon>
        <taxon>Viridiplantae</taxon>
        <taxon>Streptophyta</taxon>
        <taxon>Embryophyta</taxon>
        <taxon>Tracheophyta</taxon>
        <taxon>Spermatophyta</taxon>
        <taxon>Magnoliopsida</taxon>
        <taxon>eudicotyledons</taxon>
        <taxon>Gunneridae</taxon>
        <taxon>Pentapetalae</taxon>
        <taxon>rosids</taxon>
        <taxon>fabids</taxon>
        <taxon>Cucurbitales</taxon>
        <taxon>Cucurbitaceae</taxon>
        <taxon>Benincaseae</taxon>
        <taxon>Cucumis</taxon>
    </lineage>
</organism>
<feature type="region of interest" description="Disordered" evidence="1">
    <location>
        <begin position="106"/>
        <end position="137"/>
    </location>
</feature>
<reference evidence="2 3" key="1">
    <citation type="submission" date="2019-08" db="EMBL/GenBank/DDBJ databases">
        <title>Draft genome sequences of two oriental melons (Cucumis melo L. var makuwa).</title>
        <authorList>
            <person name="Kwon S.-Y."/>
        </authorList>
    </citation>
    <scope>NUCLEOTIDE SEQUENCE [LARGE SCALE GENOMIC DNA]</scope>
    <source>
        <strain evidence="3">cv. SW 3</strain>
        <tissue evidence="2">Leaf</tissue>
    </source>
</reference>
<accession>A0A5A7T2V4</accession>
<gene>
    <name evidence="2" type="ORF">E6C27_scaffold141G00010</name>
</gene>
<sequence length="164" mass="18237">MGRPAVVSWTLRKNLAGGTESFSFKMLPRVEINLLFTSEFIPPMDTTSANTAGSPFPPNDIGTDPFSNTITYCWRKRTVKLMVGERKEKEGRKGLYIFGFADNGGDSSGSGREDGSGVDSGQVDIGGDVKARHGEEREEVRELMNRVLGERWKLRFECGNKIRK</sequence>
<dbReference type="AlphaFoldDB" id="A0A5A7T2V4"/>
<evidence type="ECO:0000256" key="1">
    <source>
        <dbReference type="SAM" id="MobiDB-lite"/>
    </source>
</evidence>
<feature type="compositionally biased region" description="Basic and acidic residues" evidence="1">
    <location>
        <begin position="127"/>
        <end position="137"/>
    </location>
</feature>
<protein>
    <submittedName>
        <fullName evidence="2">Uncharacterized protein</fullName>
    </submittedName>
</protein>